<dbReference type="FunCoup" id="A0A6I8N8X7">
    <property type="interactions" value="1510"/>
</dbReference>
<dbReference type="GO" id="GO:0005634">
    <property type="term" value="C:nucleus"/>
    <property type="evidence" value="ECO:0000318"/>
    <property type="project" value="GO_Central"/>
</dbReference>
<dbReference type="GeneTree" id="ENSGT00940000158087"/>
<keyword evidence="13" id="KW-1185">Reference proteome</keyword>
<gene>
    <name evidence="12" type="primary">MEAK7</name>
</gene>
<dbReference type="GO" id="GO:0042127">
    <property type="term" value="P:regulation of cell population proliferation"/>
    <property type="evidence" value="ECO:0007669"/>
    <property type="project" value="Ensembl"/>
</dbReference>
<comment type="subcellular location">
    <subcellularLocation>
        <location evidence="3">Cytoplasm</location>
    </subcellularLocation>
    <subcellularLocation>
        <location evidence="2">Lysosome</location>
    </subcellularLocation>
    <subcellularLocation>
        <location evidence="1">Membrane</location>
    </subcellularLocation>
</comment>
<reference evidence="12 13" key="1">
    <citation type="journal article" date="2008" name="Nature">
        <title>Genome analysis of the platypus reveals unique signatures of evolution.</title>
        <authorList>
            <person name="Warren W.C."/>
            <person name="Hillier L.W."/>
            <person name="Marshall Graves J.A."/>
            <person name="Birney E."/>
            <person name="Ponting C.P."/>
            <person name="Grutzner F."/>
            <person name="Belov K."/>
            <person name="Miller W."/>
            <person name="Clarke L."/>
            <person name="Chinwalla A.T."/>
            <person name="Yang S.P."/>
            <person name="Heger A."/>
            <person name="Locke D.P."/>
            <person name="Miethke P."/>
            <person name="Waters P.D."/>
            <person name="Veyrunes F."/>
            <person name="Fulton L."/>
            <person name="Fulton B."/>
            <person name="Graves T."/>
            <person name="Wallis J."/>
            <person name="Puente X.S."/>
            <person name="Lopez-Otin C."/>
            <person name="Ordonez G.R."/>
            <person name="Eichler E.E."/>
            <person name="Chen L."/>
            <person name="Cheng Z."/>
            <person name="Deakin J.E."/>
            <person name="Alsop A."/>
            <person name="Thompson K."/>
            <person name="Kirby P."/>
            <person name="Papenfuss A.T."/>
            <person name="Wakefield M.J."/>
            <person name="Olender T."/>
            <person name="Lancet D."/>
            <person name="Huttley G.A."/>
            <person name="Smit A.F."/>
            <person name="Pask A."/>
            <person name="Temple-Smith P."/>
            <person name="Batzer M.A."/>
            <person name="Walker J.A."/>
            <person name="Konkel M.K."/>
            <person name="Harris R.S."/>
            <person name="Whittington C.M."/>
            <person name="Wong E.S."/>
            <person name="Gemmell N.J."/>
            <person name="Buschiazzo E."/>
            <person name="Vargas Jentzsch I.M."/>
            <person name="Merkel A."/>
            <person name="Schmitz J."/>
            <person name="Zemann A."/>
            <person name="Churakov G."/>
            <person name="Kriegs J.O."/>
            <person name="Brosius J."/>
            <person name="Murchison E.P."/>
            <person name="Sachidanandam R."/>
            <person name="Smith C."/>
            <person name="Hannon G.J."/>
            <person name="Tsend-Ayush E."/>
            <person name="McMillan D."/>
            <person name="Attenborough R."/>
            <person name="Rens W."/>
            <person name="Ferguson-Smith M."/>
            <person name="Lefevre C.M."/>
            <person name="Sharp J.A."/>
            <person name="Nicholas K.R."/>
            <person name="Ray D.A."/>
            <person name="Kube M."/>
            <person name="Reinhardt R."/>
            <person name="Pringle T.H."/>
            <person name="Taylor J."/>
            <person name="Jones R.C."/>
            <person name="Nixon B."/>
            <person name="Dacheux J.L."/>
            <person name="Niwa H."/>
            <person name="Sekita Y."/>
            <person name="Huang X."/>
            <person name="Stark A."/>
            <person name="Kheradpour P."/>
            <person name="Kellis M."/>
            <person name="Flicek P."/>
            <person name="Chen Y."/>
            <person name="Webber C."/>
            <person name="Hardison R."/>
            <person name="Nelson J."/>
            <person name="Hallsworth-Pepin K."/>
            <person name="Delehaunty K."/>
            <person name="Markovic C."/>
            <person name="Minx P."/>
            <person name="Feng Y."/>
            <person name="Kremitzki C."/>
            <person name="Mitreva M."/>
            <person name="Glasscock J."/>
            <person name="Wylie T."/>
            <person name="Wohldmann P."/>
            <person name="Thiru P."/>
            <person name="Nhan M.N."/>
            <person name="Pohl C.S."/>
            <person name="Smith S.M."/>
            <person name="Hou S."/>
            <person name="Nefedov M."/>
            <person name="de Jong P.J."/>
            <person name="Renfree M.B."/>
            <person name="Mardis E.R."/>
            <person name="Wilson R.K."/>
        </authorList>
    </citation>
    <scope>NUCLEOTIDE SEQUENCE [LARGE SCALE GENOMIC DNA]</scope>
    <source>
        <strain evidence="12 13">Glennie</strain>
    </source>
</reference>
<keyword evidence="5" id="KW-0472">Membrane</keyword>
<organism evidence="12 13">
    <name type="scientific">Ornithorhynchus anatinus</name>
    <name type="common">Duckbill platypus</name>
    <dbReference type="NCBI Taxonomy" id="9258"/>
    <lineage>
        <taxon>Eukaryota</taxon>
        <taxon>Metazoa</taxon>
        <taxon>Chordata</taxon>
        <taxon>Craniata</taxon>
        <taxon>Vertebrata</taxon>
        <taxon>Euteleostomi</taxon>
        <taxon>Mammalia</taxon>
        <taxon>Monotremata</taxon>
        <taxon>Ornithorhynchidae</taxon>
        <taxon>Ornithorhynchus</taxon>
    </lineage>
</organism>
<dbReference type="PANTHER" id="PTHR23354">
    <property type="entry name" value="NUCLEOLAR PROTEIN 7/ESTROGEN RECEPTOR COACTIVATOR-RELATED"/>
    <property type="match status" value="1"/>
</dbReference>
<dbReference type="PANTHER" id="PTHR23354:SF131">
    <property type="entry name" value="MTOR-ASSOCIATED PROTEIN MEAK7"/>
    <property type="match status" value="1"/>
</dbReference>
<evidence type="ECO:0000256" key="9">
    <source>
        <dbReference type="ARBA" id="ARBA00042134"/>
    </source>
</evidence>
<dbReference type="Bgee" id="ENSOANG00000011342">
    <property type="expression patterns" value="Expressed in fibroblast and 8 other cell types or tissues"/>
</dbReference>
<dbReference type="GO" id="GO:0031667">
    <property type="term" value="P:response to nutrient levels"/>
    <property type="evidence" value="ECO:0007669"/>
    <property type="project" value="Ensembl"/>
</dbReference>
<dbReference type="GO" id="GO:0005654">
    <property type="term" value="C:nucleoplasm"/>
    <property type="evidence" value="ECO:0007669"/>
    <property type="project" value="Ensembl"/>
</dbReference>
<evidence type="ECO:0000259" key="11">
    <source>
        <dbReference type="PROSITE" id="PS51886"/>
    </source>
</evidence>
<dbReference type="GO" id="GO:0031929">
    <property type="term" value="P:TOR signaling"/>
    <property type="evidence" value="ECO:0000318"/>
    <property type="project" value="GO_Central"/>
</dbReference>
<dbReference type="GO" id="GO:0150032">
    <property type="term" value="P:positive regulation of protein localization to lysosome"/>
    <property type="evidence" value="ECO:0007669"/>
    <property type="project" value="Ensembl"/>
</dbReference>
<feature type="domain" description="TLDc" evidence="11">
    <location>
        <begin position="281"/>
        <end position="449"/>
    </location>
</feature>
<evidence type="ECO:0000256" key="7">
    <source>
        <dbReference type="ARBA" id="ARBA00039594"/>
    </source>
</evidence>
<dbReference type="Pfam" id="PF07534">
    <property type="entry name" value="TLD"/>
    <property type="match status" value="1"/>
</dbReference>
<dbReference type="AlphaFoldDB" id="A0A6I8N8X7"/>
<dbReference type="GO" id="GO:1900408">
    <property type="term" value="P:negative regulation of cellular response to oxidative stress"/>
    <property type="evidence" value="ECO:0007669"/>
    <property type="project" value="Ensembl"/>
</dbReference>
<evidence type="ECO:0000256" key="2">
    <source>
        <dbReference type="ARBA" id="ARBA00004371"/>
    </source>
</evidence>
<reference evidence="12" key="3">
    <citation type="submission" date="2025-09" db="UniProtKB">
        <authorList>
            <consortium name="Ensembl"/>
        </authorList>
    </citation>
    <scope>IDENTIFICATION</scope>
    <source>
        <strain evidence="12">Glennie</strain>
    </source>
</reference>
<evidence type="ECO:0000256" key="5">
    <source>
        <dbReference type="ARBA" id="ARBA00023136"/>
    </source>
</evidence>
<proteinExistence type="predicted"/>
<evidence type="ECO:0000256" key="10">
    <source>
        <dbReference type="SAM" id="MobiDB-lite"/>
    </source>
</evidence>
<dbReference type="Ensembl" id="ENSOANT00000051586.1">
    <property type="protein sequence ID" value="ENSOANP00000037489.1"/>
    <property type="gene ID" value="ENSOANG00000011342.4"/>
</dbReference>
<feature type="region of interest" description="Disordered" evidence="10">
    <location>
        <begin position="476"/>
        <end position="496"/>
    </location>
</feature>
<dbReference type="InParanoid" id="A0A6I8N8X7"/>
<dbReference type="GO" id="GO:0032868">
    <property type="term" value="P:response to insulin"/>
    <property type="evidence" value="ECO:0007669"/>
    <property type="project" value="Ensembl"/>
</dbReference>
<dbReference type="GO" id="GO:0043200">
    <property type="term" value="P:response to amino acid"/>
    <property type="evidence" value="ECO:0007669"/>
    <property type="project" value="Ensembl"/>
</dbReference>
<protein>
    <recommendedName>
        <fullName evidence="7">MTOR-associated protein MEAK7</fullName>
    </recommendedName>
    <alternativeName>
        <fullName evidence="9">TBC/LysM-associated domain-containing protein 1</fullName>
    </alternativeName>
    <alternativeName>
        <fullName evidence="8">TLD domain-containing protein 1</fullName>
    </alternativeName>
</protein>
<evidence type="ECO:0000313" key="13">
    <source>
        <dbReference type="Proteomes" id="UP000002279"/>
    </source>
</evidence>
<dbReference type="GO" id="GO:0006979">
    <property type="term" value="P:response to oxidative stress"/>
    <property type="evidence" value="ECO:0000318"/>
    <property type="project" value="GO_Central"/>
</dbReference>
<reference evidence="12" key="2">
    <citation type="submission" date="2025-08" db="UniProtKB">
        <authorList>
            <consortium name="Ensembl"/>
        </authorList>
    </citation>
    <scope>IDENTIFICATION</scope>
    <source>
        <strain evidence="12">Glennie</strain>
    </source>
</reference>
<dbReference type="Proteomes" id="UP000002279">
    <property type="component" value="Chromosome 11"/>
</dbReference>
<evidence type="ECO:0000256" key="4">
    <source>
        <dbReference type="ARBA" id="ARBA00022490"/>
    </source>
</evidence>
<dbReference type="GO" id="GO:0005829">
    <property type="term" value="C:cytosol"/>
    <property type="evidence" value="ECO:0007669"/>
    <property type="project" value="Ensembl"/>
</dbReference>
<keyword evidence="4" id="KW-0963">Cytoplasm</keyword>
<dbReference type="GO" id="GO:0005730">
    <property type="term" value="C:nucleolus"/>
    <property type="evidence" value="ECO:0007669"/>
    <property type="project" value="Ensembl"/>
</dbReference>
<name>A0A6I8N8X7_ORNAN</name>
<dbReference type="InterPro" id="IPR006571">
    <property type="entry name" value="TLDc_dom"/>
</dbReference>
<dbReference type="SMART" id="SM00584">
    <property type="entry name" value="TLDc"/>
    <property type="match status" value="1"/>
</dbReference>
<accession>A0A6I8N8X7</accession>
<evidence type="ECO:0000313" key="12">
    <source>
        <dbReference type="Ensembl" id="ENSOANP00000037489.1"/>
    </source>
</evidence>
<evidence type="ECO:0000256" key="3">
    <source>
        <dbReference type="ARBA" id="ARBA00004496"/>
    </source>
</evidence>
<dbReference type="PROSITE" id="PS51886">
    <property type="entry name" value="TLDC"/>
    <property type="match status" value="1"/>
</dbReference>
<dbReference type="GO" id="GO:0005765">
    <property type="term" value="C:lysosomal membrane"/>
    <property type="evidence" value="ECO:0007669"/>
    <property type="project" value="Ensembl"/>
</dbReference>
<dbReference type="OMA" id="NKGPCIV"/>
<evidence type="ECO:0000256" key="8">
    <source>
        <dbReference type="ARBA" id="ARBA00041780"/>
    </source>
</evidence>
<keyword evidence="6" id="KW-0458">Lysosome</keyword>
<dbReference type="GO" id="GO:0030334">
    <property type="term" value="P:regulation of cell migration"/>
    <property type="evidence" value="ECO:0007669"/>
    <property type="project" value="Ensembl"/>
</dbReference>
<evidence type="ECO:0000256" key="1">
    <source>
        <dbReference type="ARBA" id="ARBA00004370"/>
    </source>
</evidence>
<sequence>MAVSGPYLFISTSASPSNNHHNNAEFLHPLEKMGNVESSSYKNYRSRFLPEEQTEIDGMFDAISGLDGSSGIKDGKTPQKSISLEMLEAYVGEALPKLMIARLYNGMRNVDLMGKSSGPSEHIIKEQSVVFMSDLLKGNAEEKSVMIMKMLSAVEGPVKGKHVQEFTEDLITSVVHVLNYRNELKGWSLETMRDSASGVKTLAAQLFSELKFQDGEKPEGPAMLDASCDRKVLEDWVFRVPQIGLFLSVVIRHGFHILHPHPEVVNLIPKCKGGQGKGFVSVLDLPSITYVNSHLPTEVQHKWKLLFSSQVHGESFSQLCGHITHRGPCVMVLKDSGGYIFGGFASVSWEVKPQFQGDSKCFLFSIYPRIEVYPCTGYNEHFMYLNHGQQTMPNGLGMGGQHDYFGLWIDSDFGKGHSRAKPRCTTYNSPQLSANENFKIDALEVWAVGDLPESEVNKGKKSILDADPEAQALLEMTGKSRQSEGLREVAEDDDEK</sequence>
<evidence type="ECO:0000256" key="6">
    <source>
        <dbReference type="ARBA" id="ARBA00023228"/>
    </source>
</evidence>